<dbReference type="AlphaFoldDB" id="A0A1F7F7W6"/>
<dbReference type="CDD" id="cd04186">
    <property type="entry name" value="GT_2_like_c"/>
    <property type="match status" value="1"/>
</dbReference>
<evidence type="ECO:0000256" key="1">
    <source>
        <dbReference type="SAM" id="Phobius"/>
    </source>
</evidence>
<dbReference type="PANTHER" id="PTHR43179:SF7">
    <property type="entry name" value="RHAMNOSYLTRANSFERASE WBBL"/>
    <property type="match status" value="1"/>
</dbReference>
<accession>A0A1F7F7W6</accession>
<sequence>MIQDATMDLSIIIINWKSVAYLEKCVASIFAHTKDLEYEVIVVDNASDDGCCGMLAEKYPRVRCIESSTNLGFSRANNLGYTCAHGKALLFLNPDTEVYGHAIRILYAILMASPAIGIVGGKLLNPDLTMQTTCVLPFPTIMGQVCDSEWIKRIFPSYHSWDAPSSLDHPHGPVEVEAISGACMMVRREVFKAVGLFSQEYFMYVEDVDLCFKARRNGWMTAYIGNARVVHFGGGSSEKNRQGNFASVMMRESNYLFFQKYHSAGYALAYRAIMAMTAAFRMVLLTFALPVSGFARLRKWFGIFRWSLGLEPWAVNLHSRTRE</sequence>
<keyword evidence="1" id="KW-0812">Transmembrane</keyword>
<dbReference type="Gene3D" id="3.90.550.10">
    <property type="entry name" value="Spore Coat Polysaccharide Biosynthesis Protein SpsA, Chain A"/>
    <property type="match status" value="1"/>
</dbReference>
<feature type="domain" description="Glycosyltransferase 2-like" evidence="2">
    <location>
        <begin position="10"/>
        <end position="191"/>
    </location>
</feature>
<dbReference type="InterPro" id="IPR029044">
    <property type="entry name" value="Nucleotide-diphossugar_trans"/>
</dbReference>
<name>A0A1F7F7W6_UNCRA</name>
<gene>
    <name evidence="3" type="ORF">A2519_12360</name>
</gene>
<evidence type="ECO:0000313" key="4">
    <source>
        <dbReference type="Proteomes" id="UP000179243"/>
    </source>
</evidence>
<evidence type="ECO:0000259" key="2">
    <source>
        <dbReference type="Pfam" id="PF00535"/>
    </source>
</evidence>
<dbReference type="EMBL" id="MFYX01000105">
    <property type="protein sequence ID" value="OGK02596.1"/>
    <property type="molecule type" value="Genomic_DNA"/>
</dbReference>
<comment type="caution">
    <text evidence="3">The sequence shown here is derived from an EMBL/GenBank/DDBJ whole genome shotgun (WGS) entry which is preliminary data.</text>
</comment>
<keyword evidence="1" id="KW-1133">Transmembrane helix</keyword>
<dbReference type="InterPro" id="IPR001173">
    <property type="entry name" value="Glyco_trans_2-like"/>
</dbReference>
<dbReference type="SUPFAM" id="SSF53448">
    <property type="entry name" value="Nucleotide-diphospho-sugar transferases"/>
    <property type="match status" value="1"/>
</dbReference>
<protein>
    <recommendedName>
        <fullName evidence="2">Glycosyltransferase 2-like domain-containing protein</fullName>
    </recommendedName>
</protein>
<proteinExistence type="predicted"/>
<organism evidence="3 4">
    <name type="scientific">Candidatus Raymondbacteria bacterium RIFOXYD12_FULL_49_13</name>
    <dbReference type="NCBI Taxonomy" id="1817890"/>
    <lineage>
        <taxon>Bacteria</taxon>
        <taxon>Raymondiibacteriota</taxon>
    </lineage>
</organism>
<dbReference type="Proteomes" id="UP000179243">
    <property type="component" value="Unassembled WGS sequence"/>
</dbReference>
<dbReference type="Pfam" id="PF00535">
    <property type="entry name" value="Glycos_transf_2"/>
    <property type="match status" value="1"/>
</dbReference>
<reference evidence="3 4" key="1">
    <citation type="journal article" date="2016" name="Nat. Commun.">
        <title>Thousands of microbial genomes shed light on interconnected biogeochemical processes in an aquifer system.</title>
        <authorList>
            <person name="Anantharaman K."/>
            <person name="Brown C.T."/>
            <person name="Hug L.A."/>
            <person name="Sharon I."/>
            <person name="Castelle C.J."/>
            <person name="Probst A.J."/>
            <person name="Thomas B.C."/>
            <person name="Singh A."/>
            <person name="Wilkins M.J."/>
            <person name="Karaoz U."/>
            <person name="Brodie E.L."/>
            <person name="Williams K.H."/>
            <person name="Hubbard S.S."/>
            <person name="Banfield J.F."/>
        </authorList>
    </citation>
    <scope>NUCLEOTIDE SEQUENCE [LARGE SCALE GENOMIC DNA]</scope>
</reference>
<keyword evidence="1" id="KW-0472">Membrane</keyword>
<dbReference type="PANTHER" id="PTHR43179">
    <property type="entry name" value="RHAMNOSYLTRANSFERASE WBBL"/>
    <property type="match status" value="1"/>
</dbReference>
<evidence type="ECO:0000313" key="3">
    <source>
        <dbReference type="EMBL" id="OGK02596.1"/>
    </source>
</evidence>
<feature type="transmembrane region" description="Helical" evidence="1">
    <location>
        <begin position="268"/>
        <end position="289"/>
    </location>
</feature>